<dbReference type="Gene3D" id="1.25.40.10">
    <property type="entry name" value="Tetratricopeptide repeat domain"/>
    <property type="match status" value="5"/>
</dbReference>
<feature type="repeat" description="PPR" evidence="3">
    <location>
        <begin position="493"/>
        <end position="523"/>
    </location>
</feature>
<dbReference type="InterPro" id="IPR011990">
    <property type="entry name" value="TPR-like_helical_dom_sf"/>
</dbReference>
<feature type="repeat" description="PPR" evidence="3">
    <location>
        <begin position="527"/>
        <end position="561"/>
    </location>
</feature>
<dbReference type="NCBIfam" id="TIGR00756">
    <property type="entry name" value="PPR"/>
    <property type="match status" value="5"/>
</dbReference>
<keyword evidence="2" id="KW-0677">Repeat</keyword>
<organism evidence="5 6">
    <name type="scientific">Basidiobolus ranarum</name>
    <dbReference type="NCBI Taxonomy" id="34480"/>
    <lineage>
        <taxon>Eukaryota</taxon>
        <taxon>Fungi</taxon>
        <taxon>Fungi incertae sedis</taxon>
        <taxon>Zoopagomycota</taxon>
        <taxon>Entomophthoromycotina</taxon>
        <taxon>Basidiobolomycetes</taxon>
        <taxon>Basidiobolales</taxon>
        <taxon>Basidiobolaceae</taxon>
        <taxon>Basidiobolus</taxon>
    </lineage>
</organism>
<reference evidence="5 6" key="1">
    <citation type="submission" date="2023-04" db="EMBL/GenBank/DDBJ databases">
        <title>Genome of Basidiobolus ranarum AG-B5.</title>
        <authorList>
            <person name="Stajich J.E."/>
            <person name="Carter-House D."/>
            <person name="Gryganskyi A."/>
        </authorList>
    </citation>
    <scope>NUCLEOTIDE SEQUENCE [LARGE SCALE GENOMIC DNA]</scope>
    <source>
        <strain evidence="5 6">AG-B5</strain>
    </source>
</reference>
<sequence length="719" mass="81441">MLKPPILVVSFNVISKRARNLSTLSKSVHCFPKLRADLNLVYSTRFFQTTFNAHQEPQVPILGPGFEQNLIYKRFLDALHDKDVSGAVQLYQKLQGTADFSKMAHSGEIVSFFRLIQRETRQYPKLCAEVLGLIENNGINLETKAQKGEVLITYAKLGDYEGANRFAKTMLLAQEAPSVFIYNQLIAAAGKDNLSLALEQYDAIKKVGLRPDQFTYNMLFKFSKAHYDLDSLKRLHSEMTQYDISPNHITSSSLLDGYLKCSDIESATKVFDEMLSKGLLLEKFVFNSVISGCIRAGLLEKARSYKDKMLALQMTPEASTYRAYIKAHLHESYLDEAYESLNEMFVGHMIPDLNSVNSVLAICLRKSSPVMAMGIYRQMLRYQLQPNVSTYNYLFNILAKTPQNISKILKIYDDMQSSNVSPNIMTFNILIHAFAKMNRFDYVVAKHSELLLDGLQPDIFTYGSLIHAYSKHGAMGKATNLFDEMKRENIQPNTAIYNTLIDGHGKNSDLAKARELFEGMKRGVPATSQTYNILMNACLKNNDHEGVLKLYEEMLSQGLTPNGFVYTTLMKYYSINGQHDQVAKLWDVVRASEGPHANLTPNASILLLSFSNSMSDQGDLETLRSFWNSLKKQLSGRMTEGLYNTYVVLLCSIEKYDEAVAVVTKEMNQCGIQPQLGTFQALMKRINDSNKTEAKHILVNHMKHENLQLYKALLQKNHL</sequence>
<evidence type="ECO:0000256" key="3">
    <source>
        <dbReference type="PROSITE-ProRule" id="PRU00708"/>
    </source>
</evidence>
<evidence type="ECO:0000256" key="1">
    <source>
        <dbReference type="ARBA" id="ARBA00007626"/>
    </source>
</evidence>
<protein>
    <recommendedName>
        <fullName evidence="4">PROP1-like PPR domain-containing protein</fullName>
    </recommendedName>
</protein>
<feature type="repeat" description="PPR" evidence="3">
    <location>
        <begin position="282"/>
        <end position="316"/>
    </location>
</feature>
<feature type="repeat" description="PPR" evidence="3">
    <location>
        <begin position="387"/>
        <end position="422"/>
    </location>
</feature>
<dbReference type="Pfam" id="PF17177">
    <property type="entry name" value="PPR_long"/>
    <property type="match status" value="1"/>
</dbReference>
<evidence type="ECO:0000259" key="4">
    <source>
        <dbReference type="Pfam" id="PF17177"/>
    </source>
</evidence>
<dbReference type="Proteomes" id="UP001479436">
    <property type="component" value="Unassembled WGS sequence"/>
</dbReference>
<keyword evidence="6" id="KW-1185">Reference proteome</keyword>
<feature type="repeat" description="PPR" evidence="3">
    <location>
        <begin position="423"/>
        <end position="457"/>
    </location>
</feature>
<proteinExistence type="inferred from homology"/>
<feature type="domain" description="PROP1-like PPR" evidence="4">
    <location>
        <begin position="187"/>
        <end position="321"/>
    </location>
</feature>
<dbReference type="InterPro" id="IPR033443">
    <property type="entry name" value="PROP1-like_PPR_dom"/>
</dbReference>
<name>A0ABR2VPG9_9FUNG</name>
<evidence type="ECO:0000256" key="2">
    <source>
        <dbReference type="ARBA" id="ARBA00022737"/>
    </source>
</evidence>
<dbReference type="Pfam" id="PF13812">
    <property type="entry name" value="PPR_3"/>
    <property type="match status" value="1"/>
</dbReference>
<gene>
    <name evidence="5" type="ORF">K7432_015186</name>
</gene>
<dbReference type="EMBL" id="JASJQH010008845">
    <property type="protein sequence ID" value="KAK9686348.1"/>
    <property type="molecule type" value="Genomic_DNA"/>
</dbReference>
<evidence type="ECO:0000313" key="5">
    <source>
        <dbReference type="EMBL" id="KAK9686348.1"/>
    </source>
</evidence>
<dbReference type="InterPro" id="IPR002885">
    <property type="entry name" value="PPR_rpt"/>
</dbReference>
<dbReference type="PANTHER" id="PTHR46128">
    <property type="entry name" value="MITOCHONDRIAL GROUP I INTRON SPLICING FACTOR CCM1"/>
    <property type="match status" value="1"/>
</dbReference>
<accession>A0ABR2VPG9</accession>
<dbReference type="Pfam" id="PF12854">
    <property type="entry name" value="PPR_1"/>
    <property type="match status" value="1"/>
</dbReference>
<feature type="repeat" description="PPR" evidence="3">
    <location>
        <begin position="458"/>
        <end position="492"/>
    </location>
</feature>
<feature type="repeat" description="PPR" evidence="3">
    <location>
        <begin position="247"/>
        <end position="281"/>
    </location>
</feature>
<dbReference type="PANTHER" id="PTHR46128:SF329">
    <property type="entry name" value="MITOCHONDRIAL GROUP I INTRON SPLICING FACTOR DMR1"/>
    <property type="match status" value="1"/>
</dbReference>
<feature type="repeat" description="PPR" evidence="3">
    <location>
        <begin position="639"/>
        <end position="674"/>
    </location>
</feature>
<dbReference type="SUPFAM" id="SSF81901">
    <property type="entry name" value="HCP-like"/>
    <property type="match status" value="1"/>
</dbReference>
<comment type="similarity">
    <text evidence="1">Belongs to the PPR family. P subfamily.</text>
</comment>
<dbReference type="PROSITE" id="PS51375">
    <property type="entry name" value="PPR"/>
    <property type="match status" value="8"/>
</dbReference>
<dbReference type="Pfam" id="PF13041">
    <property type="entry name" value="PPR_2"/>
    <property type="match status" value="1"/>
</dbReference>
<evidence type="ECO:0000313" key="6">
    <source>
        <dbReference type="Proteomes" id="UP001479436"/>
    </source>
</evidence>
<comment type="caution">
    <text evidence="5">The sequence shown here is derived from an EMBL/GenBank/DDBJ whole genome shotgun (WGS) entry which is preliminary data.</text>
</comment>
<dbReference type="InterPro" id="IPR050872">
    <property type="entry name" value="PPR_P_subfamily"/>
</dbReference>